<keyword evidence="6" id="KW-1185">Reference proteome</keyword>
<dbReference type="PRINTS" id="PR00598">
    <property type="entry name" value="HTHMARR"/>
</dbReference>
<dbReference type="InterPro" id="IPR000835">
    <property type="entry name" value="HTH_MarR-typ"/>
</dbReference>
<dbReference type="InterPro" id="IPR036388">
    <property type="entry name" value="WH-like_DNA-bd_sf"/>
</dbReference>
<feature type="domain" description="HTH marR-type" evidence="4">
    <location>
        <begin position="7"/>
        <end position="139"/>
    </location>
</feature>
<dbReference type="RefSeq" id="WP_167170748.1">
    <property type="nucleotide sequence ID" value="NZ_BAAAOO010000004.1"/>
</dbReference>
<dbReference type="Gene3D" id="1.10.10.10">
    <property type="entry name" value="Winged helix-like DNA-binding domain superfamily/Winged helix DNA-binding domain"/>
    <property type="match status" value="1"/>
</dbReference>
<dbReference type="PROSITE" id="PS50995">
    <property type="entry name" value="HTH_MARR_2"/>
    <property type="match status" value="1"/>
</dbReference>
<dbReference type="EMBL" id="JAAMOZ010000003">
    <property type="protein sequence ID" value="NIH58407.1"/>
    <property type="molecule type" value="Genomic_DNA"/>
</dbReference>
<accession>A0ABX0SJ35</accession>
<dbReference type="Pfam" id="PF01047">
    <property type="entry name" value="MarR"/>
    <property type="match status" value="1"/>
</dbReference>
<sequence length="165" mass="17957">MTHRPQIAQLASDFTRLSKAFSALRQIEPLLPGGVEASAIPILFKLSNGPLRVGQLAHLLHSDISTVSRQTSSLVARGLVAKTRDSDDGRVQQLALTDQGVELAGALREQRCHLLDLLLAEWPDDELDSAAQAVHRLADAIESMLRDPQRRQVLEDGIAGLASDR</sequence>
<gene>
    <name evidence="5" type="ORF">FB473_003102</name>
</gene>
<comment type="caution">
    <text evidence="5">The sequence shown here is derived from an EMBL/GenBank/DDBJ whole genome shotgun (WGS) entry which is preliminary data.</text>
</comment>
<evidence type="ECO:0000256" key="3">
    <source>
        <dbReference type="ARBA" id="ARBA00023163"/>
    </source>
</evidence>
<dbReference type="InterPro" id="IPR039422">
    <property type="entry name" value="MarR/SlyA-like"/>
</dbReference>
<organism evidence="5 6">
    <name type="scientific">Brooklawnia cerclae</name>
    <dbReference type="NCBI Taxonomy" id="349934"/>
    <lineage>
        <taxon>Bacteria</taxon>
        <taxon>Bacillati</taxon>
        <taxon>Actinomycetota</taxon>
        <taxon>Actinomycetes</taxon>
        <taxon>Propionibacteriales</taxon>
        <taxon>Propionibacteriaceae</taxon>
        <taxon>Brooklawnia</taxon>
    </lineage>
</organism>
<proteinExistence type="predicted"/>
<keyword evidence="1" id="KW-0805">Transcription regulation</keyword>
<dbReference type="Proteomes" id="UP000749311">
    <property type="component" value="Unassembled WGS sequence"/>
</dbReference>
<dbReference type="PANTHER" id="PTHR33164">
    <property type="entry name" value="TRANSCRIPTIONAL REGULATOR, MARR FAMILY"/>
    <property type="match status" value="1"/>
</dbReference>
<evidence type="ECO:0000256" key="1">
    <source>
        <dbReference type="ARBA" id="ARBA00023015"/>
    </source>
</evidence>
<evidence type="ECO:0000313" key="6">
    <source>
        <dbReference type="Proteomes" id="UP000749311"/>
    </source>
</evidence>
<protein>
    <submittedName>
        <fullName evidence="5">DNA-binding MarR family transcriptional regulator</fullName>
    </submittedName>
</protein>
<keyword evidence="3" id="KW-0804">Transcription</keyword>
<dbReference type="InterPro" id="IPR023187">
    <property type="entry name" value="Tscrpt_reg_MarR-type_CS"/>
</dbReference>
<evidence type="ECO:0000313" key="5">
    <source>
        <dbReference type="EMBL" id="NIH58407.1"/>
    </source>
</evidence>
<reference evidence="5 6" key="1">
    <citation type="submission" date="2020-02" db="EMBL/GenBank/DDBJ databases">
        <title>Sequencing the genomes of 1000 actinobacteria strains.</title>
        <authorList>
            <person name="Klenk H.-P."/>
        </authorList>
    </citation>
    <scope>NUCLEOTIDE SEQUENCE [LARGE SCALE GENOMIC DNA]</scope>
    <source>
        <strain evidence="5 6">DSM 19609</strain>
    </source>
</reference>
<dbReference type="SUPFAM" id="SSF46785">
    <property type="entry name" value="Winged helix' DNA-binding domain"/>
    <property type="match status" value="1"/>
</dbReference>
<dbReference type="GO" id="GO:0003677">
    <property type="term" value="F:DNA binding"/>
    <property type="evidence" value="ECO:0007669"/>
    <property type="project" value="UniProtKB-KW"/>
</dbReference>
<evidence type="ECO:0000256" key="2">
    <source>
        <dbReference type="ARBA" id="ARBA00023125"/>
    </source>
</evidence>
<dbReference type="InterPro" id="IPR036390">
    <property type="entry name" value="WH_DNA-bd_sf"/>
</dbReference>
<evidence type="ECO:0000259" key="4">
    <source>
        <dbReference type="PROSITE" id="PS50995"/>
    </source>
</evidence>
<keyword evidence="2 5" id="KW-0238">DNA-binding</keyword>
<dbReference type="PROSITE" id="PS01117">
    <property type="entry name" value="HTH_MARR_1"/>
    <property type="match status" value="1"/>
</dbReference>
<name>A0ABX0SJ35_9ACTN</name>
<dbReference type="SMART" id="SM00347">
    <property type="entry name" value="HTH_MARR"/>
    <property type="match status" value="1"/>
</dbReference>
<dbReference type="PANTHER" id="PTHR33164:SF57">
    <property type="entry name" value="MARR-FAMILY TRANSCRIPTIONAL REGULATOR"/>
    <property type="match status" value="1"/>
</dbReference>